<dbReference type="Proteomes" id="UP001148838">
    <property type="component" value="Unassembled WGS sequence"/>
</dbReference>
<reference evidence="1 2" key="1">
    <citation type="journal article" date="2022" name="Allergy">
        <title>Genome assembly and annotation of Periplaneta americana reveal a comprehensive cockroach allergen profile.</title>
        <authorList>
            <person name="Wang L."/>
            <person name="Xiong Q."/>
            <person name="Saelim N."/>
            <person name="Wang L."/>
            <person name="Nong W."/>
            <person name="Wan A.T."/>
            <person name="Shi M."/>
            <person name="Liu X."/>
            <person name="Cao Q."/>
            <person name="Hui J.H.L."/>
            <person name="Sookrung N."/>
            <person name="Leung T.F."/>
            <person name="Tungtrongchitr A."/>
            <person name="Tsui S.K.W."/>
        </authorList>
    </citation>
    <scope>NUCLEOTIDE SEQUENCE [LARGE SCALE GENOMIC DNA]</scope>
    <source>
        <strain evidence="1">PWHHKU_190912</strain>
    </source>
</reference>
<accession>A0ABQ8S7R1</accession>
<sequence>MDLLLTLVECRLYGAETETLRRIEEKRLKAYFEICILSRIELVNEQTKYEMKLLERVGEEAKKLEFDSPYLSQEPKPGEQRARKVSVPDNIGRSFKGITFNWKSSFLPGMLNHVSEYGDTKLIMDASTLGFSSLFSYRFAGFTQSRRVGIYYDLACSHDHPVPRRGLRHPG</sequence>
<comment type="caution">
    <text evidence="1">The sequence shown here is derived from an EMBL/GenBank/DDBJ whole genome shotgun (WGS) entry which is preliminary data.</text>
</comment>
<proteinExistence type="predicted"/>
<dbReference type="EMBL" id="JAJSOF020000033">
    <property type="protein sequence ID" value="KAJ4430092.1"/>
    <property type="molecule type" value="Genomic_DNA"/>
</dbReference>
<organism evidence="1 2">
    <name type="scientific">Periplaneta americana</name>
    <name type="common">American cockroach</name>
    <name type="synonym">Blatta americana</name>
    <dbReference type="NCBI Taxonomy" id="6978"/>
    <lineage>
        <taxon>Eukaryota</taxon>
        <taxon>Metazoa</taxon>
        <taxon>Ecdysozoa</taxon>
        <taxon>Arthropoda</taxon>
        <taxon>Hexapoda</taxon>
        <taxon>Insecta</taxon>
        <taxon>Pterygota</taxon>
        <taxon>Neoptera</taxon>
        <taxon>Polyneoptera</taxon>
        <taxon>Dictyoptera</taxon>
        <taxon>Blattodea</taxon>
        <taxon>Blattoidea</taxon>
        <taxon>Blattidae</taxon>
        <taxon>Blattinae</taxon>
        <taxon>Periplaneta</taxon>
    </lineage>
</organism>
<gene>
    <name evidence="1" type="ORF">ANN_22301</name>
</gene>
<evidence type="ECO:0000313" key="1">
    <source>
        <dbReference type="EMBL" id="KAJ4430092.1"/>
    </source>
</evidence>
<keyword evidence="2" id="KW-1185">Reference proteome</keyword>
<evidence type="ECO:0000313" key="2">
    <source>
        <dbReference type="Proteomes" id="UP001148838"/>
    </source>
</evidence>
<name>A0ABQ8S7R1_PERAM</name>
<protein>
    <submittedName>
        <fullName evidence="1">Uncharacterized protein</fullName>
    </submittedName>
</protein>